<feature type="non-terminal residue" evidence="2">
    <location>
        <position position="42"/>
    </location>
</feature>
<feature type="compositionally biased region" description="Polar residues" evidence="1">
    <location>
        <begin position="18"/>
        <end position="34"/>
    </location>
</feature>
<evidence type="ECO:0000313" key="3">
    <source>
        <dbReference type="Proteomes" id="UP000789901"/>
    </source>
</evidence>
<evidence type="ECO:0000256" key="1">
    <source>
        <dbReference type="SAM" id="MobiDB-lite"/>
    </source>
</evidence>
<reference evidence="2 3" key="1">
    <citation type="submission" date="2021-06" db="EMBL/GenBank/DDBJ databases">
        <authorList>
            <person name="Kallberg Y."/>
            <person name="Tangrot J."/>
            <person name="Rosling A."/>
        </authorList>
    </citation>
    <scope>NUCLEOTIDE SEQUENCE [LARGE SCALE GENOMIC DNA]</scope>
    <source>
        <strain evidence="2 3">120-4 pot B 10/14</strain>
    </source>
</reference>
<sequence>MFKNLEDSPKAKLSELTTLNKSNNTSEGGQNSIFATMHAHNM</sequence>
<name>A0ABN7VQX5_GIGMA</name>
<dbReference type="EMBL" id="CAJVQB010019227">
    <property type="protein sequence ID" value="CAG8790406.1"/>
    <property type="molecule type" value="Genomic_DNA"/>
</dbReference>
<organism evidence="2 3">
    <name type="scientific">Gigaspora margarita</name>
    <dbReference type="NCBI Taxonomy" id="4874"/>
    <lineage>
        <taxon>Eukaryota</taxon>
        <taxon>Fungi</taxon>
        <taxon>Fungi incertae sedis</taxon>
        <taxon>Mucoromycota</taxon>
        <taxon>Glomeromycotina</taxon>
        <taxon>Glomeromycetes</taxon>
        <taxon>Diversisporales</taxon>
        <taxon>Gigasporaceae</taxon>
        <taxon>Gigaspora</taxon>
    </lineage>
</organism>
<feature type="region of interest" description="Disordered" evidence="1">
    <location>
        <begin position="18"/>
        <end position="42"/>
    </location>
</feature>
<keyword evidence="3" id="KW-1185">Reference proteome</keyword>
<evidence type="ECO:0000313" key="2">
    <source>
        <dbReference type="EMBL" id="CAG8790406.1"/>
    </source>
</evidence>
<proteinExistence type="predicted"/>
<protein>
    <submittedName>
        <fullName evidence="2">43586_t:CDS:1</fullName>
    </submittedName>
</protein>
<gene>
    <name evidence="2" type="ORF">GMARGA_LOCUS21139</name>
</gene>
<comment type="caution">
    <text evidence="2">The sequence shown here is derived from an EMBL/GenBank/DDBJ whole genome shotgun (WGS) entry which is preliminary data.</text>
</comment>
<dbReference type="Proteomes" id="UP000789901">
    <property type="component" value="Unassembled WGS sequence"/>
</dbReference>
<accession>A0ABN7VQX5</accession>